<dbReference type="InterPro" id="IPR013049">
    <property type="entry name" value="Spo11/TopoVI_A_N"/>
</dbReference>
<keyword evidence="15" id="KW-1185">Reference proteome</keyword>
<evidence type="ECO:0000256" key="3">
    <source>
        <dbReference type="ARBA" id="ARBA00006559"/>
    </source>
</evidence>
<feature type="region of interest" description="Disordered" evidence="11">
    <location>
        <begin position="1"/>
        <end position="21"/>
    </location>
</feature>
<proteinExistence type="inferred from homology"/>
<evidence type="ECO:0000256" key="1">
    <source>
        <dbReference type="ARBA" id="ARBA00000185"/>
    </source>
</evidence>
<dbReference type="OrthoDB" id="5377392at2759"/>
<dbReference type="PANTHER" id="PTHR10848">
    <property type="entry name" value="MEIOTIC RECOMBINATION PROTEIN SPO11"/>
    <property type="match status" value="1"/>
</dbReference>
<organism evidence="14 15">
    <name type="scientific">Claviceps pazoutovae</name>
    <dbReference type="NCBI Taxonomy" id="1649127"/>
    <lineage>
        <taxon>Eukaryota</taxon>
        <taxon>Fungi</taxon>
        <taxon>Dikarya</taxon>
        <taxon>Ascomycota</taxon>
        <taxon>Pezizomycotina</taxon>
        <taxon>Sordariomycetes</taxon>
        <taxon>Hypocreomycetidae</taxon>
        <taxon>Hypocreales</taxon>
        <taxon>Clavicipitaceae</taxon>
        <taxon>Claviceps</taxon>
    </lineage>
</organism>
<evidence type="ECO:0000256" key="8">
    <source>
        <dbReference type="ARBA" id="ARBA00023125"/>
    </source>
</evidence>
<dbReference type="PANTHER" id="PTHR10848:SF0">
    <property type="entry name" value="MEIOTIC RECOMBINATION PROTEIN SPO11"/>
    <property type="match status" value="1"/>
</dbReference>
<dbReference type="GO" id="GO:0042138">
    <property type="term" value="P:meiotic DNA double-strand break formation"/>
    <property type="evidence" value="ECO:0007669"/>
    <property type="project" value="TreeGrafter"/>
</dbReference>
<comment type="catalytic activity">
    <reaction evidence="1 10">
        <text>ATP-dependent breakage, passage and rejoining of double-stranded DNA.</text>
        <dbReference type="EC" id="5.6.2.2"/>
    </reaction>
</comment>
<comment type="cofactor">
    <cofactor evidence="2">
        <name>Mg(2+)</name>
        <dbReference type="ChEBI" id="CHEBI:18420"/>
    </cofactor>
</comment>
<evidence type="ECO:0000256" key="2">
    <source>
        <dbReference type="ARBA" id="ARBA00001946"/>
    </source>
</evidence>
<dbReference type="GO" id="GO:0003918">
    <property type="term" value="F:DNA topoisomerase type II (double strand cut, ATP-hydrolyzing) activity"/>
    <property type="evidence" value="ECO:0007669"/>
    <property type="project" value="UniProtKB-UniRule"/>
</dbReference>
<dbReference type="EMBL" id="SRPO01000010">
    <property type="protein sequence ID" value="KAG5948956.1"/>
    <property type="molecule type" value="Genomic_DNA"/>
</dbReference>
<dbReference type="GO" id="GO:0005524">
    <property type="term" value="F:ATP binding"/>
    <property type="evidence" value="ECO:0007669"/>
    <property type="project" value="InterPro"/>
</dbReference>
<evidence type="ECO:0000256" key="10">
    <source>
        <dbReference type="PROSITE-ProRule" id="PRU01385"/>
    </source>
</evidence>
<dbReference type="GO" id="GO:0046872">
    <property type="term" value="F:metal ion binding"/>
    <property type="evidence" value="ECO:0007669"/>
    <property type="project" value="UniProtKB-KW"/>
</dbReference>
<name>A0A9P7SK70_9HYPO</name>
<dbReference type="InterPro" id="IPR036078">
    <property type="entry name" value="Spo11/TopoVI_A_sf"/>
</dbReference>
<dbReference type="GO" id="GO:0000706">
    <property type="term" value="P:meiotic DNA double-strand break processing"/>
    <property type="evidence" value="ECO:0007669"/>
    <property type="project" value="TreeGrafter"/>
</dbReference>
<gene>
    <name evidence="14" type="ORF">E4U60_000065</name>
</gene>
<dbReference type="GO" id="GO:0000228">
    <property type="term" value="C:nuclear chromosome"/>
    <property type="evidence" value="ECO:0007669"/>
    <property type="project" value="TreeGrafter"/>
</dbReference>
<evidence type="ECO:0000313" key="15">
    <source>
        <dbReference type="Proteomes" id="UP000706124"/>
    </source>
</evidence>
<feature type="active site" description="O-(5'-phospho-DNA)-tyrosine intermediate" evidence="10">
    <location>
        <position position="110"/>
    </location>
</feature>
<evidence type="ECO:0000256" key="11">
    <source>
        <dbReference type="SAM" id="MobiDB-lite"/>
    </source>
</evidence>
<dbReference type="Pfam" id="PF04406">
    <property type="entry name" value="TP6A_N"/>
    <property type="match status" value="1"/>
</dbReference>
<keyword evidence="8 10" id="KW-0238">DNA-binding</keyword>
<dbReference type="GO" id="GO:0007131">
    <property type="term" value="P:reciprocal meiotic recombination"/>
    <property type="evidence" value="ECO:0007669"/>
    <property type="project" value="TreeGrafter"/>
</dbReference>
<keyword evidence="6" id="KW-0460">Magnesium</keyword>
<dbReference type="InterPro" id="IPR034136">
    <property type="entry name" value="TOPRIM_Topo6A/Spo11"/>
</dbReference>
<comment type="caution">
    <text evidence="14">The sequence shown here is derived from an EMBL/GenBank/DDBJ whole genome shotgun (WGS) entry which is preliminary data.</text>
</comment>
<feature type="domain" description="Topoisomerase 6 subunit A/Spo11 TOPRIM" evidence="13">
    <location>
        <begin position="163"/>
        <end position="356"/>
    </location>
</feature>
<dbReference type="Proteomes" id="UP000706124">
    <property type="component" value="Unassembled WGS sequence"/>
</dbReference>
<protein>
    <recommendedName>
        <fullName evidence="4">DNA topoisomerase (ATP-hydrolyzing)</fullName>
        <ecNumber evidence="4">5.6.2.2</ecNumber>
    </recommendedName>
</protein>
<accession>A0A9P7SK70</accession>
<keyword evidence="5" id="KW-0479">Metal-binding</keyword>
<dbReference type="AlphaFoldDB" id="A0A9P7SK70"/>
<dbReference type="InterPro" id="IPR002815">
    <property type="entry name" value="Spo11/TopoVI_A"/>
</dbReference>
<evidence type="ECO:0000256" key="7">
    <source>
        <dbReference type="ARBA" id="ARBA00023029"/>
    </source>
</evidence>
<keyword evidence="7 10" id="KW-0799">Topoisomerase</keyword>
<evidence type="ECO:0000313" key="14">
    <source>
        <dbReference type="EMBL" id="KAG5948956.1"/>
    </source>
</evidence>
<evidence type="ECO:0000259" key="12">
    <source>
        <dbReference type="Pfam" id="PF04406"/>
    </source>
</evidence>
<evidence type="ECO:0000259" key="13">
    <source>
        <dbReference type="Pfam" id="PF21180"/>
    </source>
</evidence>
<evidence type="ECO:0000256" key="5">
    <source>
        <dbReference type="ARBA" id="ARBA00022723"/>
    </source>
</evidence>
<dbReference type="PROSITE" id="PS52041">
    <property type="entry name" value="TOPO_IIB"/>
    <property type="match status" value="1"/>
</dbReference>
<sequence>MASSSQDTVGEPSRGVARDQSVASGTAISRIESLLETVIDSISSAEPMSIPMLSRRIVQLRHDRAVPTQVCFPGRSVAEAQKFARIVFILQLAHDALVSNTTLTKRSIFYQHQELFDTQRVVDELVDNLAVTLHLDRSDLNIGIVIPPAGSIVGLNIRPIRWILVIEKDATFRSLATSRYWERAECGQGLLITARGYPDMATRSFLSSLSRHRPDIPIFVLADFDPDGINIFHCYLYGSGRLLPVPGAYNRSVRWLGIKSCHIESLEPFLGLPEAAEAHDSGQPDPSTRFSDSISSLDCLSSTPELSLRDRKTIVDALERYTSRGDSSSINLVLRRELQVMQMLGYKAEIQLLDDSGNLECWLNYNLNIEFTSHP</sequence>
<keyword evidence="9 10" id="KW-0413">Isomerase</keyword>
<dbReference type="GO" id="GO:0003677">
    <property type="term" value="F:DNA binding"/>
    <property type="evidence" value="ECO:0007669"/>
    <property type="project" value="UniProtKB-UniRule"/>
</dbReference>
<dbReference type="Gene3D" id="3.40.1360.10">
    <property type="match status" value="1"/>
</dbReference>
<dbReference type="SUPFAM" id="SSF56726">
    <property type="entry name" value="DNA topoisomerase IV, alpha subunit"/>
    <property type="match status" value="1"/>
</dbReference>
<dbReference type="Pfam" id="PF21180">
    <property type="entry name" value="TOP6A-Spo11_Toprim"/>
    <property type="match status" value="1"/>
</dbReference>
<evidence type="ECO:0000256" key="4">
    <source>
        <dbReference type="ARBA" id="ARBA00012895"/>
    </source>
</evidence>
<dbReference type="CDD" id="cd00223">
    <property type="entry name" value="TOPRIM_TopoIIB_SPO"/>
    <property type="match status" value="1"/>
</dbReference>
<comment type="similarity">
    <text evidence="3 10">Belongs to the TOP6A family.</text>
</comment>
<evidence type="ECO:0000256" key="9">
    <source>
        <dbReference type="ARBA" id="ARBA00023235"/>
    </source>
</evidence>
<dbReference type="EC" id="5.6.2.2" evidence="4"/>
<evidence type="ECO:0000256" key="6">
    <source>
        <dbReference type="ARBA" id="ARBA00022842"/>
    </source>
</evidence>
<feature type="domain" description="Spo11/DNA topoisomerase VI subunit A N-terminal" evidence="12">
    <location>
        <begin position="81"/>
        <end position="142"/>
    </location>
</feature>
<reference evidence="14 15" key="1">
    <citation type="journal article" date="2020" name="bioRxiv">
        <title>Whole genome comparisons of ergot fungi reveals the divergence and evolution of species within the genus Claviceps are the result of varying mechanisms driving genome evolution and host range expansion.</title>
        <authorList>
            <person name="Wyka S.A."/>
            <person name="Mondo S.J."/>
            <person name="Liu M."/>
            <person name="Dettman J."/>
            <person name="Nalam V."/>
            <person name="Broders K.D."/>
        </authorList>
    </citation>
    <scope>NUCLEOTIDE SEQUENCE [LARGE SCALE GENOMIC DNA]</scope>
    <source>
        <strain evidence="14 15">CCC 1485</strain>
    </source>
</reference>